<dbReference type="Pfam" id="PF20098">
    <property type="entry name" value="DUF6488"/>
    <property type="match status" value="1"/>
</dbReference>
<feature type="signal peptide" evidence="1">
    <location>
        <begin position="1"/>
        <end position="21"/>
    </location>
</feature>
<keyword evidence="1" id="KW-0732">Signal</keyword>
<dbReference type="RefSeq" id="WP_191867163.1">
    <property type="nucleotide sequence ID" value="NZ_BMZC01000016.1"/>
</dbReference>
<evidence type="ECO:0000313" key="3">
    <source>
        <dbReference type="Proteomes" id="UP000622604"/>
    </source>
</evidence>
<comment type="caution">
    <text evidence="2">The sequence shown here is derived from an EMBL/GenBank/DDBJ whole genome shotgun (WGS) entry which is preliminary data.</text>
</comment>
<reference evidence="2" key="2">
    <citation type="submission" date="2020-09" db="EMBL/GenBank/DDBJ databases">
        <authorList>
            <person name="Sun Q."/>
            <person name="Kim S."/>
        </authorList>
    </citation>
    <scope>NUCLEOTIDE SEQUENCE</scope>
    <source>
        <strain evidence="2">KCTC 32337</strain>
    </source>
</reference>
<organism evidence="2 3">
    <name type="scientific">Paraglaciecola chathamensis</name>
    <dbReference type="NCBI Taxonomy" id="368405"/>
    <lineage>
        <taxon>Bacteria</taxon>
        <taxon>Pseudomonadati</taxon>
        <taxon>Pseudomonadota</taxon>
        <taxon>Gammaproteobacteria</taxon>
        <taxon>Alteromonadales</taxon>
        <taxon>Alteromonadaceae</taxon>
        <taxon>Paraglaciecola</taxon>
    </lineage>
</organism>
<dbReference type="Proteomes" id="UP000622604">
    <property type="component" value="Unassembled WGS sequence"/>
</dbReference>
<sequence>MKILIKLAAITAIIFTTSAMAHSDGHGKVDKKKILQAAQTSAKALTFKDKGMSVGKLDSSWNKVTKDNFTVVEETRDAVLLKATNAQNNQTLLFIVSKAGKVMNVKDEKMFKNEHGHAH</sequence>
<evidence type="ECO:0000256" key="1">
    <source>
        <dbReference type="SAM" id="SignalP"/>
    </source>
</evidence>
<proteinExistence type="predicted"/>
<evidence type="ECO:0000313" key="2">
    <source>
        <dbReference type="EMBL" id="GGZ79794.1"/>
    </source>
</evidence>
<protein>
    <recommendedName>
        <fullName evidence="4">PepSY domain-containing protein</fullName>
    </recommendedName>
</protein>
<dbReference type="EMBL" id="BMZC01000016">
    <property type="protein sequence ID" value="GGZ79794.1"/>
    <property type="molecule type" value="Genomic_DNA"/>
</dbReference>
<accession>A0A8H9LYC5</accession>
<dbReference type="AlphaFoldDB" id="A0A8H9LYC5"/>
<dbReference type="InterPro" id="IPR045503">
    <property type="entry name" value="DUF6488"/>
</dbReference>
<name>A0A8H9LYC5_9ALTE</name>
<feature type="chain" id="PRO_5034933307" description="PepSY domain-containing protein" evidence="1">
    <location>
        <begin position="22"/>
        <end position="119"/>
    </location>
</feature>
<reference evidence="2" key="1">
    <citation type="journal article" date="2014" name="Int. J. Syst. Evol. Microbiol.">
        <title>Complete genome sequence of Corynebacterium casei LMG S-19264T (=DSM 44701T), isolated from a smear-ripened cheese.</title>
        <authorList>
            <consortium name="US DOE Joint Genome Institute (JGI-PGF)"/>
            <person name="Walter F."/>
            <person name="Albersmeier A."/>
            <person name="Kalinowski J."/>
            <person name="Ruckert C."/>
        </authorList>
    </citation>
    <scope>NUCLEOTIDE SEQUENCE</scope>
    <source>
        <strain evidence="2">KCTC 32337</strain>
    </source>
</reference>
<gene>
    <name evidence="2" type="ORF">GCM10011274_42140</name>
</gene>
<evidence type="ECO:0008006" key="4">
    <source>
        <dbReference type="Google" id="ProtNLM"/>
    </source>
</evidence>